<evidence type="ECO:0000313" key="2">
    <source>
        <dbReference type="EMBL" id="QHT60672.1"/>
    </source>
</evidence>
<dbReference type="KEGG" id="plyc:GXP70_12455"/>
<evidence type="ECO:0008006" key="4">
    <source>
        <dbReference type="Google" id="ProtNLM"/>
    </source>
</evidence>
<evidence type="ECO:0000256" key="1">
    <source>
        <dbReference type="SAM" id="MobiDB-lite"/>
    </source>
</evidence>
<dbReference type="AlphaFoldDB" id="A0A6C0FX97"/>
<sequence length="373" mass="40422">MPLTFTPPDGYRNKTSFPTTPTSEDAFRDSMQSLLDQMRDYINNNLALTAGPTMGLSRQAIINGNFNIWQRGTSFTSLNGFSADRWSIQYDGTLTADVTRRSFAPGQTEVPNEPNYCLRITVTNAGTGTRVGISQRIEDVRTFAGKKVTHTFWIRSNRAGLNVRRDIFIQNFGSAGSTQVSVTTGQAETLAANVWTPITITSTIPSIAGKTVGDNSYLSFEVRCLNPQTGDVIDIAQVSLNEGSAALPFQARNIADELALCLRYYEKSYAYGTVPGTAVSNGCVQSTSLSSFLLSRNDVGFRVNKRVQPTMTIYSTQNGAVGSSTEITSSGTFVADRVVTTTAVESSFSVGGAAGNFTANNFQRFHWTADAEL</sequence>
<feature type="compositionally biased region" description="Polar residues" evidence="1">
    <location>
        <begin position="13"/>
        <end position="23"/>
    </location>
</feature>
<reference evidence="2 3" key="1">
    <citation type="submission" date="2020-01" db="EMBL/GenBank/DDBJ databases">
        <title>Paenibacillus sp. nov., isolated from tomato rhizosphere.</title>
        <authorList>
            <person name="Weon H.-Y."/>
            <person name="Lee S.A."/>
        </authorList>
    </citation>
    <scope>NUCLEOTIDE SEQUENCE [LARGE SCALE GENOMIC DNA]</scope>
    <source>
        <strain evidence="2 3">12200R-189</strain>
    </source>
</reference>
<name>A0A6C0FX97_9BACL</name>
<dbReference type="Proteomes" id="UP000476064">
    <property type="component" value="Chromosome"/>
</dbReference>
<organism evidence="2 3">
    <name type="scientific">Paenibacillus lycopersici</name>
    <dbReference type="NCBI Taxonomy" id="2704462"/>
    <lineage>
        <taxon>Bacteria</taxon>
        <taxon>Bacillati</taxon>
        <taxon>Bacillota</taxon>
        <taxon>Bacilli</taxon>
        <taxon>Bacillales</taxon>
        <taxon>Paenibacillaceae</taxon>
        <taxon>Paenibacillus</taxon>
    </lineage>
</organism>
<proteinExistence type="predicted"/>
<dbReference type="InterPro" id="IPR008979">
    <property type="entry name" value="Galactose-bd-like_sf"/>
</dbReference>
<dbReference type="RefSeq" id="WP_162357068.1">
    <property type="nucleotide sequence ID" value="NZ_CP048209.1"/>
</dbReference>
<dbReference type="Gene3D" id="2.60.120.260">
    <property type="entry name" value="Galactose-binding domain-like"/>
    <property type="match status" value="1"/>
</dbReference>
<feature type="region of interest" description="Disordered" evidence="1">
    <location>
        <begin position="1"/>
        <end position="25"/>
    </location>
</feature>
<dbReference type="SUPFAM" id="SSF49785">
    <property type="entry name" value="Galactose-binding domain-like"/>
    <property type="match status" value="1"/>
</dbReference>
<accession>A0A6C0FX97</accession>
<gene>
    <name evidence="2" type="ORF">GXP70_12455</name>
</gene>
<keyword evidence="3" id="KW-1185">Reference proteome</keyword>
<evidence type="ECO:0000313" key="3">
    <source>
        <dbReference type="Proteomes" id="UP000476064"/>
    </source>
</evidence>
<dbReference type="EMBL" id="CP048209">
    <property type="protein sequence ID" value="QHT60672.1"/>
    <property type="molecule type" value="Genomic_DNA"/>
</dbReference>
<protein>
    <recommendedName>
        <fullName evidence="4">Carbohydrate-binding protein CenC</fullName>
    </recommendedName>
</protein>